<dbReference type="EMBL" id="HACG01020204">
    <property type="protein sequence ID" value="CEK67069.1"/>
    <property type="molecule type" value="Transcribed_RNA"/>
</dbReference>
<proteinExistence type="predicted"/>
<dbReference type="AlphaFoldDB" id="A0A0B6ZEP2"/>
<evidence type="ECO:0000313" key="1">
    <source>
        <dbReference type="EMBL" id="CEK67069.1"/>
    </source>
</evidence>
<accession>A0A0B6ZEP2</accession>
<name>A0A0B6ZEP2_9EUPU</name>
<feature type="non-terminal residue" evidence="1">
    <location>
        <position position="187"/>
    </location>
</feature>
<reference evidence="1" key="1">
    <citation type="submission" date="2014-12" db="EMBL/GenBank/DDBJ databases">
        <title>Insight into the proteome of Arion vulgaris.</title>
        <authorList>
            <person name="Aradska J."/>
            <person name="Bulat T."/>
            <person name="Smidak R."/>
            <person name="Sarate P."/>
            <person name="Gangsoo J."/>
            <person name="Sialana F."/>
            <person name="Bilban M."/>
            <person name="Lubec G."/>
        </authorList>
    </citation>
    <scope>NUCLEOTIDE SEQUENCE</scope>
    <source>
        <tissue evidence="1">Skin</tissue>
    </source>
</reference>
<sequence>DACIQTEGSTFYQTEGDIFVRTDGGIFVPTEGDTCVQTNCDTFAQTAGEACVQVEGNKFVHTKDYIFVPAKGDSDQIDSNVNDHEDNCKHFSRLRDQSSLLSINDCEQSYSDGINFNEQEDAKNRSKVEHTSMTMGIQDSSDIASIKLAQLDICALVDCPRLTEQQSQKGITNVSQEHLKQCEHFLG</sequence>
<feature type="non-terminal residue" evidence="1">
    <location>
        <position position="1"/>
    </location>
</feature>
<protein>
    <submittedName>
        <fullName evidence="1">Uncharacterized protein</fullName>
    </submittedName>
</protein>
<organism evidence="1">
    <name type="scientific">Arion vulgaris</name>
    <dbReference type="NCBI Taxonomy" id="1028688"/>
    <lineage>
        <taxon>Eukaryota</taxon>
        <taxon>Metazoa</taxon>
        <taxon>Spiralia</taxon>
        <taxon>Lophotrochozoa</taxon>
        <taxon>Mollusca</taxon>
        <taxon>Gastropoda</taxon>
        <taxon>Heterobranchia</taxon>
        <taxon>Euthyneura</taxon>
        <taxon>Panpulmonata</taxon>
        <taxon>Eupulmonata</taxon>
        <taxon>Stylommatophora</taxon>
        <taxon>Helicina</taxon>
        <taxon>Arionoidea</taxon>
        <taxon>Arionidae</taxon>
        <taxon>Arion</taxon>
    </lineage>
</organism>
<gene>
    <name evidence="1" type="primary">ORF61226</name>
</gene>